<proteinExistence type="predicted"/>
<sequence>MEQDRIGRYLFAADATIFGKYSGEGAVLSSTAHLILGCGCPIVARDSNFFEFMDREVLKYRNLEEFKENLRSVFEKDEKYQICREAAKEYAEKNSSEKIARKFLELFQKL</sequence>
<evidence type="ECO:0000313" key="1">
    <source>
        <dbReference type="EMBL" id="GAI89474.1"/>
    </source>
</evidence>
<evidence type="ECO:0008006" key="2">
    <source>
        <dbReference type="Google" id="ProtNLM"/>
    </source>
</evidence>
<organism evidence="1">
    <name type="scientific">marine sediment metagenome</name>
    <dbReference type="NCBI Taxonomy" id="412755"/>
    <lineage>
        <taxon>unclassified sequences</taxon>
        <taxon>metagenomes</taxon>
        <taxon>ecological metagenomes</taxon>
    </lineage>
</organism>
<comment type="caution">
    <text evidence="1">The sequence shown here is derived from an EMBL/GenBank/DDBJ whole genome shotgun (WGS) entry which is preliminary data.</text>
</comment>
<dbReference type="Gene3D" id="3.40.50.2000">
    <property type="entry name" value="Glycogen Phosphorylase B"/>
    <property type="match status" value="1"/>
</dbReference>
<protein>
    <recommendedName>
        <fullName evidence="2">Glycosyl transferase family 1 domain-containing protein</fullName>
    </recommendedName>
</protein>
<dbReference type="SUPFAM" id="SSF53756">
    <property type="entry name" value="UDP-Glycosyltransferase/glycogen phosphorylase"/>
    <property type="match status" value="1"/>
</dbReference>
<reference evidence="1" key="1">
    <citation type="journal article" date="2014" name="Front. Microbiol.">
        <title>High frequency of phylogenetically diverse reductive dehalogenase-homologous genes in deep subseafloor sedimentary metagenomes.</title>
        <authorList>
            <person name="Kawai M."/>
            <person name="Futagami T."/>
            <person name="Toyoda A."/>
            <person name="Takaki Y."/>
            <person name="Nishi S."/>
            <person name="Hori S."/>
            <person name="Arai W."/>
            <person name="Tsubouchi T."/>
            <person name="Morono Y."/>
            <person name="Uchiyama I."/>
            <person name="Ito T."/>
            <person name="Fujiyama A."/>
            <person name="Inagaki F."/>
            <person name="Takami H."/>
        </authorList>
    </citation>
    <scope>NUCLEOTIDE SEQUENCE</scope>
    <source>
        <strain evidence="1">Expedition CK06-06</strain>
    </source>
</reference>
<name>X1UAX8_9ZZZZ</name>
<gene>
    <name evidence="1" type="ORF">S12H4_39953</name>
</gene>
<accession>X1UAX8</accession>
<dbReference type="AlphaFoldDB" id="X1UAX8"/>
<dbReference type="EMBL" id="BARW01024206">
    <property type="protein sequence ID" value="GAI89474.1"/>
    <property type="molecule type" value="Genomic_DNA"/>
</dbReference>